<protein>
    <recommendedName>
        <fullName evidence="4">Membrane or secreted protein</fullName>
    </recommendedName>
</protein>
<dbReference type="EMBL" id="FUYL01000003">
    <property type="protein sequence ID" value="SKB42435.1"/>
    <property type="molecule type" value="Genomic_DNA"/>
</dbReference>
<evidence type="ECO:0000256" key="1">
    <source>
        <dbReference type="SAM" id="SignalP"/>
    </source>
</evidence>
<organism evidence="2 3">
    <name type="scientific">Maribacter arcticus</name>
    <dbReference type="NCBI Taxonomy" id="561365"/>
    <lineage>
        <taxon>Bacteria</taxon>
        <taxon>Pseudomonadati</taxon>
        <taxon>Bacteroidota</taxon>
        <taxon>Flavobacteriia</taxon>
        <taxon>Flavobacteriales</taxon>
        <taxon>Flavobacteriaceae</taxon>
        <taxon>Maribacter</taxon>
    </lineage>
</organism>
<feature type="chain" id="PRO_5012029794" description="Membrane or secreted protein" evidence="1">
    <location>
        <begin position="29"/>
        <end position="248"/>
    </location>
</feature>
<keyword evidence="3" id="KW-1185">Reference proteome</keyword>
<sequence>MKEKRKYTVLSCSLLTLLFLTANFIANGQISEGIYVDTLENTSSKRIHQVKILDDYFIYTAYENEPANFIKTFGGFFTIEKTDAKTLLVVLLEFNSNYEQDSIRQLSIPVKMIGEKLQLNWFEELTLEPIETKTQDLDGEWLFATRGPDTGQERRGEESSRKTLKFLKDGTFQWIAYDTESFRFSGTGGGSYSSKDGVYTEQIEFFSKDNSRVGATLEFNYELNENDWHHTGNNSKGEPMYEIWAKRE</sequence>
<dbReference type="Gene3D" id="2.40.128.490">
    <property type="entry name" value="Uncharacterised protein PF14869, DUF4488"/>
    <property type="match status" value="1"/>
</dbReference>
<evidence type="ECO:0008006" key="4">
    <source>
        <dbReference type="Google" id="ProtNLM"/>
    </source>
</evidence>
<evidence type="ECO:0000313" key="2">
    <source>
        <dbReference type="EMBL" id="SKB42435.1"/>
    </source>
</evidence>
<feature type="signal peptide" evidence="1">
    <location>
        <begin position="1"/>
        <end position="28"/>
    </location>
</feature>
<dbReference type="STRING" id="561365.SAMN05660866_01446"/>
<dbReference type="OrthoDB" id="706756at2"/>
<keyword evidence="1" id="KW-0732">Signal</keyword>
<dbReference type="AlphaFoldDB" id="A0A1T5B5J4"/>
<name>A0A1T5B5J4_9FLAO</name>
<dbReference type="RefSeq" id="WP_079511918.1">
    <property type="nucleotide sequence ID" value="NZ_CAXBOB010000188.1"/>
</dbReference>
<gene>
    <name evidence="2" type="ORF">SAMN05660866_01446</name>
</gene>
<proteinExistence type="predicted"/>
<dbReference type="Proteomes" id="UP000190339">
    <property type="component" value="Unassembled WGS sequence"/>
</dbReference>
<reference evidence="3" key="1">
    <citation type="submission" date="2017-02" db="EMBL/GenBank/DDBJ databases">
        <authorList>
            <person name="Varghese N."/>
            <person name="Submissions S."/>
        </authorList>
    </citation>
    <scope>NUCLEOTIDE SEQUENCE [LARGE SCALE GENOMIC DNA]</scope>
    <source>
        <strain evidence="3">DSM 23546</strain>
    </source>
</reference>
<evidence type="ECO:0000313" key="3">
    <source>
        <dbReference type="Proteomes" id="UP000190339"/>
    </source>
</evidence>
<accession>A0A1T5B5J4</accession>